<dbReference type="SUPFAM" id="SSF53098">
    <property type="entry name" value="Ribonuclease H-like"/>
    <property type="match status" value="1"/>
</dbReference>
<evidence type="ECO:0000256" key="25">
    <source>
        <dbReference type="ARBA" id="ARBA00022932"/>
    </source>
</evidence>
<evidence type="ECO:0000256" key="27">
    <source>
        <dbReference type="ARBA" id="ARBA00023125"/>
    </source>
</evidence>
<keyword evidence="6" id="KW-0963">Cytoplasm</keyword>
<evidence type="ECO:0000256" key="6">
    <source>
        <dbReference type="ARBA" id="ARBA00022490"/>
    </source>
</evidence>
<comment type="caution">
    <text evidence="42">The sequence shown here is derived from an EMBL/GenBank/DDBJ whole genome shotgun (WGS) entry which is preliminary data.</text>
</comment>
<comment type="function">
    <text evidence="31">Reverse transcriptase/ribonuclease H (RT) is a multifunctional enzyme that catalyzes the conversion of the retro-elements RNA genome into dsDNA within the VLP. The enzyme displays a DNA polymerase activity that can copy either DNA or RNA templates, and a ribonuclease H (RNase H) activity that cleaves the RNA strand of RNA-DNA heteroduplexes during plus-strand synthesis and hydrolyzes RNA primers. The conversion leads to a linear dsDNA copy of the retrotransposon that includes long terminal repeats (LTRs) at both ends.</text>
</comment>
<keyword evidence="25" id="KW-0239">DNA-directed DNA polymerase</keyword>
<evidence type="ECO:0000256" key="20">
    <source>
        <dbReference type="ARBA" id="ARBA00022840"/>
    </source>
</evidence>
<keyword evidence="17 37" id="KW-0863">Zinc-finger</keyword>
<evidence type="ECO:0000256" key="22">
    <source>
        <dbReference type="ARBA" id="ARBA00022884"/>
    </source>
</evidence>
<comment type="function">
    <text evidence="2">The aspartyl protease (PR) mediates the proteolytic cleavages of the Gag and Gag-Pol polyproteins after assembly of the VLP.</text>
</comment>
<keyword evidence="30" id="KW-0511">Multifunctional enzyme</keyword>
<dbReference type="GO" id="GO:0003964">
    <property type="term" value="F:RNA-directed DNA polymerase activity"/>
    <property type="evidence" value="ECO:0007669"/>
    <property type="project" value="UniProtKB-KW"/>
</dbReference>
<feature type="compositionally biased region" description="Basic residues" evidence="38">
    <location>
        <begin position="129"/>
        <end position="152"/>
    </location>
</feature>
<evidence type="ECO:0000313" key="43">
    <source>
        <dbReference type="Proteomes" id="UP001549921"/>
    </source>
</evidence>
<evidence type="ECO:0000256" key="3">
    <source>
        <dbReference type="ARBA" id="ARBA00004123"/>
    </source>
</evidence>
<dbReference type="GO" id="GO:0003723">
    <property type="term" value="F:RNA binding"/>
    <property type="evidence" value="ECO:0007669"/>
    <property type="project" value="UniProtKB-KW"/>
</dbReference>
<dbReference type="InterPro" id="IPR041577">
    <property type="entry name" value="RT_RNaseH_2"/>
</dbReference>
<dbReference type="GO" id="GO:0004190">
    <property type="term" value="F:aspartic-type endopeptidase activity"/>
    <property type="evidence" value="ECO:0007669"/>
    <property type="project" value="UniProtKB-KW"/>
</dbReference>
<evidence type="ECO:0000256" key="24">
    <source>
        <dbReference type="ARBA" id="ARBA00022918"/>
    </source>
</evidence>
<evidence type="ECO:0000256" key="28">
    <source>
        <dbReference type="ARBA" id="ARBA00023172"/>
    </source>
</evidence>
<evidence type="ECO:0000313" key="42">
    <source>
        <dbReference type="EMBL" id="KAL0841643.1"/>
    </source>
</evidence>
<evidence type="ECO:0000256" key="9">
    <source>
        <dbReference type="ARBA" id="ARBA00022679"/>
    </source>
</evidence>
<name>A0ABD0TEW3_LOXSC</name>
<evidence type="ECO:0000256" key="38">
    <source>
        <dbReference type="SAM" id="MobiDB-lite"/>
    </source>
</evidence>
<evidence type="ECO:0000256" key="1">
    <source>
        <dbReference type="ARBA" id="ARBA00000077"/>
    </source>
</evidence>
<dbReference type="InterPro" id="IPR000477">
    <property type="entry name" value="RT_dom"/>
</dbReference>
<comment type="subcellular location">
    <subcellularLocation>
        <location evidence="4">Cytoplasm</location>
    </subcellularLocation>
    <subcellularLocation>
        <location evidence="3">Nucleus</location>
    </subcellularLocation>
</comment>
<evidence type="ECO:0000256" key="8">
    <source>
        <dbReference type="ARBA" id="ARBA00022670"/>
    </source>
</evidence>
<keyword evidence="8" id="KW-0645">Protease</keyword>
<dbReference type="InterPro" id="IPR012337">
    <property type="entry name" value="RNaseH-like_sf"/>
</dbReference>
<keyword evidence="15" id="KW-0688">Ribosomal frameshifting</keyword>
<evidence type="ECO:0000256" key="31">
    <source>
        <dbReference type="ARBA" id="ARBA00025590"/>
    </source>
</evidence>
<accession>A0ABD0TEW3</accession>
<evidence type="ECO:0000256" key="16">
    <source>
        <dbReference type="ARBA" id="ARBA00022759"/>
    </source>
</evidence>
<dbReference type="GO" id="GO:0003677">
    <property type="term" value="F:DNA binding"/>
    <property type="evidence" value="ECO:0007669"/>
    <property type="project" value="UniProtKB-KW"/>
</dbReference>
<dbReference type="Pfam" id="PF00078">
    <property type="entry name" value="RVT_1"/>
    <property type="match status" value="1"/>
</dbReference>
<evidence type="ECO:0000256" key="2">
    <source>
        <dbReference type="ARBA" id="ARBA00002180"/>
    </source>
</evidence>
<keyword evidence="21" id="KW-0460">Magnesium</keyword>
<feature type="domain" description="Reverse transcriptase" evidence="40">
    <location>
        <begin position="752"/>
        <end position="931"/>
    </location>
</feature>
<dbReference type="GO" id="GO:0006310">
    <property type="term" value="P:DNA recombination"/>
    <property type="evidence" value="ECO:0007669"/>
    <property type="project" value="UniProtKB-KW"/>
</dbReference>
<dbReference type="PROSITE" id="PS50878">
    <property type="entry name" value="RT_POL"/>
    <property type="match status" value="1"/>
</dbReference>
<dbReference type="Pfam" id="PF00665">
    <property type="entry name" value="rve"/>
    <property type="match status" value="1"/>
</dbReference>
<dbReference type="Gene3D" id="4.10.60.10">
    <property type="entry name" value="Zinc finger, CCHC-type"/>
    <property type="match status" value="1"/>
</dbReference>
<reference evidence="42 43" key="1">
    <citation type="submission" date="2024-06" db="EMBL/GenBank/DDBJ databases">
        <title>A chromosome-level genome assembly of beet webworm, Loxostege sticticalis.</title>
        <authorList>
            <person name="Zhang Y."/>
        </authorList>
    </citation>
    <scope>NUCLEOTIDE SEQUENCE [LARGE SCALE GENOMIC DNA]</scope>
    <source>
        <strain evidence="42">AQ028</strain>
        <tissue evidence="42">Male pupae</tissue>
    </source>
</reference>
<keyword evidence="13" id="KW-0547">Nucleotide-binding</keyword>
<evidence type="ECO:0000256" key="14">
    <source>
        <dbReference type="ARBA" id="ARBA00022750"/>
    </source>
</evidence>
<comment type="function">
    <text evidence="32">Integrase (IN) targets the VLP to the nucleus, where a subparticle preintegration complex (PIC) containing at least integrase and the newly synthesized dsDNA copy of the retrotransposon must transit the nuclear membrane. Once in the nucleus, integrase performs the integration of the dsDNA into the host genome.</text>
</comment>
<keyword evidence="19" id="KW-0862">Zinc</keyword>
<dbReference type="GO" id="GO:0005634">
    <property type="term" value="C:nucleus"/>
    <property type="evidence" value="ECO:0007669"/>
    <property type="project" value="UniProtKB-SubCell"/>
</dbReference>
<keyword evidence="18" id="KW-0378">Hydrolase</keyword>
<evidence type="ECO:0000256" key="34">
    <source>
        <dbReference type="ARBA" id="ARBA00055383"/>
    </source>
</evidence>
<evidence type="ECO:0000256" key="32">
    <source>
        <dbReference type="ARBA" id="ARBA00025615"/>
    </source>
</evidence>
<evidence type="ECO:0000256" key="4">
    <source>
        <dbReference type="ARBA" id="ARBA00004496"/>
    </source>
</evidence>
<dbReference type="Gene3D" id="3.30.420.10">
    <property type="entry name" value="Ribonuclease H-like superfamily/Ribonuclease H"/>
    <property type="match status" value="1"/>
</dbReference>
<feature type="compositionally biased region" description="Low complexity" evidence="38">
    <location>
        <begin position="24"/>
        <end position="42"/>
    </location>
</feature>
<evidence type="ECO:0000256" key="19">
    <source>
        <dbReference type="ARBA" id="ARBA00022833"/>
    </source>
</evidence>
<evidence type="ECO:0000259" key="39">
    <source>
        <dbReference type="PROSITE" id="PS50158"/>
    </source>
</evidence>
<dbReference type="InterPro" id="IPR001878">
    <property type="entry name" value="Znf_CCHC"/>
</dbReference>
<keyword evidence="26" id="KW-0917">Virion maturation</keyword>
<dbReference type="FunFam" id="1.10.340.70:FF:000001">
    <property type="entry name" value="Retrovirus-related Pol polyprotein from transposon gypsy-like Protein"/>
    <property type="match status" value="1"/>
</dbReference>
<evidence type="ECO:0000256" key="12">
    <source>
        <dbReference type="ARBA" id="ARBA00022723"/>
    </source>
</evidence>
<dbReference type="InterPro" id="IPR001584">
    <property type="entry name" value="Integrase_cat-core"/>
</dbReference>
<dbReference type="PROSITE" id="PS50994">
    <property type="entry name" value="INTEGRASE"/>
    <property type="match status" value="1"/>
</dbReference>
<dbReference type="Gene3D" id="2.40.70.10">
    <property type="entry name" value="Acid Proteases"/>
    <property type="match status" value="1"/>
</dbReference>
<comment type="subunit">
    <text evidence="35">The protease is a homodimer, whose active site consists of two apposed aspartic acid residues.</text>
</comment>
<evidence type="ECO:0000256" key="21">
    <source>
        <dbReference type="ARBA" id="ARBA00022842"/>
    </source>
</evidence>
<evidence type="ECO:0000256" key="23">
    <source>
        <dbReference type="ARBA" id="ARBA00022908"/>
    </source>
</evidence>
<feature type="domain" description="CCHC-type" evidence="39">
    <location>
        <begin position="370"/>
        <end position="385"/>
    </location>
</feature>
<dbReference type="CDD" id="cd01647">
    <property type="entry name" value="RT_LTR"/>
    <property type="match status" value="1"/>
</dbReference>
<dbReference type="PANTHER" id="PTHR37984">
    <property type="entry name" value="PROTEIN CBG26694"/>
    <property type="match status" value="1"/>
</dbReference>
<feature type="region of interest" description="Disordered" evidence="38">
    <location>
        <begin position="1436"/>
        <end position="1461"/>
    </location>
</feature>
<dbReference type="InterPro" id="IPR043502">
    <property type="entry name" value="DNA/RNA_pol_sf"/>
</dbReference>
<dbReference type="CDD" id="cd00303">
    <property type="entry name" value="retropepsin_like"/>
    <property type="match status" value="1"/>
</dbReference>
<dbReference type="GO" id="GO:0042575">
    <property type="term" value="C:DNA polymerase complex"/>
    <property type="evidence" value="ECO:0007669"/>
    <property type="project" value="UniProtKB-ARBA"/>
</dbReference>
<evidence type="ECO:0000256" key="35">
    <source>
        <dbReference type="ARBA" id="ARBA00063849"/>
    </source>
</evidence>
<dbReference type="Proteomes" id="UP001549921">
    <property type="component" value="Unassembled WGS sequence"/>
</dbReference>
<keyword evidence="28" id="KW-0233">DNA recombination</keyword>
<dbReference type="Pfam" id="PF17919">
    <property type="entry name" value="RT_RNaseH_2"/>
    <property type="match status" value="1"/>
</dbReference>
<dbReference type="PROSITE" id="PS50158">
    <property type="entry name" value="ZF_CCHC"/>
    <property type="match status" value="1"/>
</dbReference>
<comment type="function">
    <text evidence="34">Capsid protein (CA) is the structural component of the virus-like particle (VLP), forming the shell that encapsulates the genomic RNA-nucleocapsid complex.</text>
</comment>
<evidence type="ECO:0000256" key="7">
    <source>
        <dbReference type="ARBA" id="ARBA00022612"/>
    </source>
</evidence>
<evidence type="ECO:0000256" key="13">
    <source>
        <dbReference type="ARBA" id="ARBA00022741"/>
    </source>
</evidence>
<dbReference type="InterPro" id="IPR043128">
    <property type="entry name" value="Rev_trsase/Diguanyl_cyclase"/>
</dbReference>
<keyword evidence="12" id="KW-0479">Metal-binding</keyword>
<keyword evidence="16" id="KW-0255">Endonuclease</keyword>
<keyword evidence="20" id="KW-0067">ATP-binding</keyword>
<dbReference type="GO" id="GO:0005737">
    <property type="term" value="C:cytoplasm"/>
    <property type="evidence" value="ECO:0007669"/>
    <property type="project" value="UniProtKB-SubCell"/>
</dbReference>
<keyword evidence="14" id="KW-0064">Aspartyl protease</keyword>
<dbReference type="FunFam" id="3.10.10.10:FF:000007">
    <property type="entry name" value="Retrovirus-related Pol polyprotein from transposon 17.6-like Protein"/>
    <property type="match status" value="1"/>
</dbReference>
<dbReference type="SUPFAM" id="SSF57756">
    <property type="entry name" value="Retrovirus zinc finger-like domains"/>
    <property type="match status" value="1"/>
</dbReference>
<dbReference type="InterPro" id="IPR041588">
    <property type="entry name" value="Integrase_H2C2"/>
</dbReference>
<gene>
    <name evidence="42" type="ORF">ABMA28_015295</name>
</gene>
<dbReference type="EC" id="2.7.7.49" evidence="5"/>
<keyword evidence="10" id="KW-0548">Nucleotidyltransferase</keyword>
<feature type="domain" description="Integrase catalytic" evidence="41">
    <location>
        <begin position="1294"/>
        <end position="1453"/>
    </location>
</feature>
<dbReference type="Gene3D" id="3.30.70.270">
    <property type="match status" value="2"/>
</dbReference>
<dbReference type="SMART" id="SM00343">
    <property type="entry name" value="ZnF_C2HC"/>
    <property type="match status" value="2"/>
</dbReference>
<evidence type="ECO:0000256" key="15">
    <source>
        <dbReference type="ARBA" id="ARBA00022758"/>
    </source>
</evidence>
<feature type="region of interest" description="Disordered" evidence="38">
    <location>
        <begin position="1"/>
        <end position="156"/>
    </location>
</feature>
<evidence type="ECO:0000256" key="33">
    <source>
        <dbReference type="ARBA" id="ARBA00055265"/>
    </source>
</evidence>
<feature type="compositionally biased region" description="Basic residues" evidence="38">
    <location>
        <begin position="69"/>
        <end position="93"/>
    </location>
</feature>
<sequence length="1618" mass="184849">MSDSGRSVHTPPLSLLTRKRKGISRSVSPPSKRQRSRSQQSRGRPRIRHESRDRKMARRYRRHDSTRSERRRNRRMGRSRTRTKHQYGSRKRCSISATSSSHSSNRSRTDSLSSIDSTCSSETSLSSSRRSRSRSRRSKTNRHGLPSRRSHKKTDVMDRFIDAISNHGRNSFVGAHDVIPAFDPSQRTQSTQSWLKKVNETAAIYRWSSKQTIFHALPKLTGLARRWYEGLSSVNLTWKQWQRKLLQHFPDDRNYADRLTEMLSRRSRKDETLEEYFYDKAKLVSHCNIKGKDAVDCIIHGIFDHNIKLNAQGANFKSPEKLLKYLRSITVKSINKDIKKPNTTMKYSNLAKNNENNKDNKSSVTTSRICYNCAEPGHTAPRCRKEAQKCTKCNRLGHLVEYCRQGALTESRKHTPKADSSNVNKIQKLTARNEPGNNIYNKIIKLNDKTKSAFIDFGSQCTVLKQSIAEDLNLSINYENLPLIKGFALGTLKPIGKVQVHIKIDFVSANVEAFVIPDEFLSTDVLIGQNMTEMSDVVVFKTNASLILYSDKATTDKMKLFIQDDVVVKGMQTVRVRCDRNYTGLIYLPGNISFKNGGEIMTLPGVYHIKESKGEIPVVSLTNEKISLAKDKLLARVCLLPLQDDSLPSYPTEFQVNKMSLSNTINHNTDSKTITLDMLNIGSDLTQEQEQGLLTLLNEFRDCFALDLNELGTTNITEMHIQLHDDAPVSYKPYRLPYSERIIVRDIINELLDTNIIQESDSSYASPIVLVKKKSGEHRLCVDYRALNKKTVKNSFPMPVIDDQLDRLSDKVYFTSLDLKSGYYQIPMAEGSRHLTAFVTPDGHYEYTRMPFGLVNAPAVFQHMINKALGKDRYDLAIPYMDDLLSPAASINEGLDKLRKILISLRNAGLTLNLSKCYFFKRELDYLGYEVSCEGLRPGTKKIEAVASFPTPVNVHQIRQFVGLASFFRRFIPGFASIAKPLTMLTKSNVPWKWGSEQEIAFQEIKSKLVERPILALYNPEYMTEVHCDASKLGVGGILLQKQNEKDPLKPVAYFSKQTTKDEEHFHSYELETLAVVLSLRKFRTYLIGIPFKVYTDCNALRTTLTKRDLIPRIARWWLLLQEYNFTVEYRPGESMRHVDALSRNPTPNTNLNSEKDEMDTYEIMSITTTTEWLQSVQMTDPKLKLVNAILSSDSKDIKDILENYVLREGKIYRNVNGELKWVVPNNARWRICQLSHDEAGHFSVDKTLSKIKQDYWFPKMNRFVRKYVTACMNCQYNKASTSKSSGYLHPIPKGNIPFHTLHMDHLGPFVRSKRGNSYILGIIDGFSKFIFVKAVKDLKSKTTVKILSDIFSVIGSPKVIISDRGTSFTSTIFKNYVKSIGAKHVLNAVATPRANGQIERYNRTILESLAASNHGLDERDWDTHINKVQWSLNNTRNKSTGTTPSEVVFGRNTTNPSEGPVLNSIQNSIEDVSADNSQPDNVNDTPEMLRDKIRNLTENNIKENQRIMKERYDSKKAPTKFFALGDLVMIPNYHTPANGKSKKLYPKFRGPFRVSAIHDNDRYEISSIDGYSKRKYKSVYPADALKKWITFTDDKEDDDYNVNMDDTSEHCSETDVE</sequence>
<evidence type="ECO:0000256" key="37">
    <source>
        <dbReference type="PROSITE-ProRule" id="PRU00047"/>
    </source>
</evidence>
<keyword evidence="22" id="KW-0694">RNA-binding</keyword>
<dbReference type="EMBL" id="JBEDNZ010000006">
    <property type="protein sequence ID" value="KAL0841643.1"/>
    <property type="molecule type" value="Genomic_DNA"/>
</dbReference>
<dbReference type="GO" id="GO:0006508">
    <property type="term" value="P:proteolysis"/>
    <property type="evidence" value="ECO:0007669"/>
    <property type="project" value="UniProtKB-KW"/>
</dbReference>
<dbReference type="Pfam" id="PF17921">
    <property type="entry name" value="Integrase_H2C2"/>
    <property type="match status" value="1"/>
</dbReference>
<evidence type="ECO:0000259" key="41">
    <source>
        <dbReference type="PROSITE" id="PS50994"/>
    </source>
</evidence>
<dbReference type="GO" id="GO:0075523">
    <property type="term" value="P:viral translational frameshifting"/>
    <property type="evidence" value="ECO:0007669"/>
    <property type="project" value="UniProtKB-KW"/>
</dbReference>
<evidence type="ECO:0000256" key="29">
    <source>
        <dbReference type="ARBA" id="ARBA00023242"/>
    </source>
</evidence>
<evidence type="ECO:0000256" key="5">
    <source>
        <dbReference type="ARBA" id="ARBA00012493"/>
    </source>
</evidence>
<dbReference type="FunFam" id="3.30.70.270:FF:000026">
    <property type="entry name" value="Transposon Ty3-G Gag-Pol polyprotein"/>
    <property type="match status" value="1"/>
</dbReference>
<organism evidence="42 43">
    <name type="scientific">Loxostege sticticalis</name>
    <name type="common">Beet webworm moth</name>
    <dbReference type="NCBI Taxonomy" id="481309"/>
    <lineage>
        <taxon>Eukaryota</taxon>
        <taxon>Metazoa</taxon>
        <taxon>Ecdysozoa</taxon>
        <taxon>Arthropoda</taxon>
        <taxon>Hexapoda</taxon>
        <taxon>Insecta</taxon>
        <taxon>Pterygota</taxon>
        <taxon>Neoptera</taxon>
        <taxon>Endopterygota</taxon>
        <taxon>Lepidoptera</taxon>
        <taxon>Glossata</taxon>
        <taxon>Ditrysia</taxon>
        <taxon>Pyraloidea</taxon>
        <taxon>Crambidae</taxon>
        <taxon>Pyraustinae</taxon>
        <taxon>Loxostege</taxon>
    </lineage>
</organism>
<evidence type="ECO:0000256" key="17">
    <source>
        <dbReference type="ARBA" id="ARBA00022771"/>
    </source>
</evidence>
<dbReference type="Gene3D" id="3.10.10.10">
    <property type="entry name" value="HIV Type 1 Reverse Transcriptase, subunit A, domain 1"/>
    <property type="match status" value="1"/>
</dbReference>
<dbReference type="SUPFAM" id="SSF50630">
    <property type="entry name" value="Acid proteases"/>
    <property type="match status" value="1"/>
</dbReference>
<keyword evidence="11" id="KW-0540">Nuclease</keyword>
<dbReference type="GO" id="GO:0004523">
    <property type="term" value="F:RNA-DNA hybrid ribonuclease activity"/>
    <property type="evidence" value="ECO:0007669"/>
    <property type="project" value="UniProtKB-EC"/>
</dbReference>
<keyword evidence="7" id="KW-1188">Viral release from host cell</keyword>
<dbReference type="Gene3D" id="1.10.340.70">
    <property type="match status" value="1"/>
</dbReference>
<dbReference type="InterPro" id="IPR021109">
    <property type="entry name" value="Peptidase_aspartic_dom_sf"/>
</dbReference>
<evidence type="ECO:0000256" key="10">
    <source>
        <dbReference type="ARBA" id="ARBA00022695"/>
    </source>
</evidence>
<dbReference type="GO" id="GO:0003887">
    <property type="term" value="F:DNA-directed DNA polymerase activity"/>
    <property type="evidence" value="ECO:0007669"/>
    <property type="project" value="UniProtKB-KW"/>
</dbReference>
<dbReference type="CDD" id="cd09274">
    <property type="entry name" value="RNase_HI_RT_Ty3"/>
    <property type="match status" value="1"/>
</dbReference>
<evidence type="ECO:0000256" key="36">
    <source>
        <dbReference type="ARBA" id="ARBA00082890"/>
    </source>
</evidence>
<dbReference type="SUPFAM" id="SSF56672">
    <property type="entry name" value="DNA/RNA polymerases"/>
    <property type="match status" value="1"/>
</dbReference>
<comment type="function">
    <text evidence="33">Nucleocapsid protein p11 (NC) forms the nucleocore that coats the retro-elements dimeric RNA. Binds these RNAs through its zinc fingers. Promotes primer tRNA(i)-Met annealing to the multipartite primer-binding site (PBS), dimerization of Ty3 RNA and initiation of reverse transcription.</text>
</comment>
<dbReference type="InterPro" id="IPR050951">
    <property type="entry name" value="Retrovirus_Pol_polyprotein"/>
</dbReference>
<keyword evidence="9" id="KW-0808">Transferase</keyword>
<keyword evidence="29" id="KW-0539">Nucleus</keyword>
<dbReference type="GO" id="GO:0015074">
    <property type="term" value="P:DNA integration"/>
    <property type="evidence" value="ECO:0007669"/>
    <property type="project" value="UniProtKB-KW"/>
</dbReference>
<feature type="compositionally biased region" description="Low complexity" evidence="38">
    <location>
        <begin position="94"/>
        <end position="128"/>
    </location>
</feature>
<keyword evidence="27" id="KW-0238">DNA-binding</keyword>
<keyword evidence="23" id="KW-0229">DNA integration</keyword>
<protein>
    <recommendedName>
        <fullName evidence="5">RNA-directed DNA polymerase</fullName>
        <ecNumber evidence="5">2.7.7.49</ecNumber>
    </recommendedName>
    <alternativeName>
        <fullName evidence="36">Gag3-Pol3</fullName>
    </alternativeName>
</protein>
<dbReference type="GO" id="GO:0008270">
    <property type="term" value="F:zinc ion binding"/>
    <property type="evidence" value="ECO:0007669"/>
    <property type="project" value="UniProtKB-KW"/>
</dbReference>
<proteinExistence type="predicted"/>
<keyword evidence="24" id="KW-0695">RNA-directed DNA polymerase</keyword>
<comment type="catalytic activity">
    <reaction evidence="1">
        <text>Endonucleolytic cleavage to 5'-phosphomonoester.</text>
        <dbReference type="EC" id="3.1.26.4"/>
    </reaction>
</comment>
<evidence type="ECO:0000256" key="30">
    <source>
        <dbReference type="ARBA" id="ARBA00023268"/>
    </source>
</evidence>
<evidence type="ECO:0000256" key="26">
    <source>
        <dbReference type="ARBA" id="ARBA00023113"/>
    </source>
</evidence>
<dbReference type="GO" id="GO:0005524">
    <property type="term" value="F:ATP binding"/>
    <property type="evidence" value="ECO:0007669"/>
    <property type="project" value="UniProtKB-KW"/>
</dbReference>
<evidence type="ECO:0000256" key="11">
    <source>
        <dbReference type="ARBA" id="ARBA00022722"/>
    </source>
</evidence>
<evidence type="ECO:0000259" key="40">
    <source>
        <dbReference type="PROSITE" id="PS50878"/>
    </source>
</evidence>
<dbReference type="PANTHER" id="PTHR37984:SF5">
    <property type="entry name" value="PROTEIN NYNRIN-LIKE"/>
    <property type="match status" value="1"/>
</dbReference>
<dbReference type="InterPro" id="IPR036875">
    <property type="entry name" value="Znf_CCHC_sf"/>
</dbReference>
<evidence type="ECO:0000256" key="18">
    <source>
        <dbReference type="ARBA" id="ARBA00022801"/>
    </source>
</evidence>
<dbReference type="InterPro" id="IPR036397">
    <property type="entry name" value="RNaseH_sf"/>
</dbReference>